<dbReference type="InParanoid" id="A0A1S4EW20"/>
<dbReference type="Gene3D" id="3.90.215.10">
    <property type="entry name" value="Gamma Fibrinogen, chain A, domain 1"/>
    <property type="match status" value="1"/>
</dbReference>
<proteinExistence type="predicted"/>
<dbReference type="InterPro" id="IPR002181">
    <property type="entry name" value="Fibrinogen_a/b/g_C_dom"/>
</dbReference>
<name>A0A1S4EW20_AEDAE</name>
<dbReference type="InterPro" id="IPR020837">
    <property type="entry name" value="Fibrinogen_CS"/>
</dbReference>
<dbReference type="OrthoDB" id="6145874at2759"/>
<evidence type="ECO:0000313" key="2">
    <source>
        <dbReference type="Proteomes" id="UP000008820"/>
    </source>
</evidence>
<dbReference type="PROSITE" id="PS51406">
    <property type="entry name" value="FIBRINOGEN_C_2"/>
    <property type="match status" value="1"/>
</dbReference>
<sequence length="606" mass="70281">MFLRNSLQVLSLVVFLMCLVCYIETASVADSLEDNSSRDDLRKQLQDVRAHLEKFNTHYLINLEQRMLNVLTTMTSLDSNVKTLQEKSQVWDVFQHHIGAWTEHMKSVDHKLDLIKKSQESTPHPLESKLSNLDFKIQHIFDKVDIVNEKLHDITKTVYALSSSYRARRNDRNEAHEQSAIMTKISNLQKQLNRLELNSAGCPKKNGNGNGKIKKEVQEFDDELDDFLDKITTKKLKDLAVSRKNSRSLESLSNTLRSVDERTIRIYDLEANQFEQILSCCKRTDHEITTFTNSADILLKRIERLVINVDDKIEKRNSLQCQRHNSSTSVESHLDVTTEPNEDFVIYTTENDYSISTLDLEENDIKVDFHQPDKSGCHQLTIREDGVYTFGSSELNEANRDINRRYCKFATEGAAWTVIQRREHTDLQENFNRSWNEYKNGFGDLSNEFWFGNNFIHSLTYDDNVELRIELFDFEGNSAYAEYKTFRIDTEQFNFNLMVSDYHGNASDAMSYHHDQDFSTYDHSNDKSNGLFSCALTYGSGWWFNSCAESNLNGIYYAENPSSHQSTGILWEPWLGDYSLKSTVMMIRPRDVWATDDENSSQPQDP</sequence>
<dbReference type="AlphaFoldDB" id="A0A1S4EW20"/>
<dbReference type="InterPro" id="IPR036056">
    <property type="entry name" value="Fibrinogen-like_C"/>
</dbReference>
<dbReference type="GO" id="GO:0005615">
    <property type="term" value="C:extracellular space"/>
    <property type="evidence" value="ECO:0007669"/>
    <property type="project" value="TreeGrafter"/>
</dbReference>
<dbReference type="InterPro" id="IPR014716">
    <property type="entry name" value="Fibrinogen_a/b/g_C_1"/>
</dbReference>
<dbReference type="PANTHER" id="PTHR19143:SF459">
    <property type="entry name" value="FIBRINOGEN C-TERMINAL DOMAIN-CONTAINING PROTEIN"/>
    <property type="match status" value="1"/>
</dbReference>
<dbReference type="SMART" id="SM00186">
    <property type="entry name" value="FBG"/>
    <property type="match status" value="1"/>
</dbReference>
<dbReference type="PANTHER" id="PTHR19143">
    <property type="entry name" value="FIBRINOGEN/TENASCIN/ANGIOPOEITIN"/>
    <property type="match status" value="1"/>
</dbReference>
<dbReference type="VEuPathDB" id="VectorBase:AAEL000508"/>
<dbReference type="EnsemblMetazoa" id="AAEL000508-RA">
    <property type="protein sequence ID" value="AAEL000508-PA"/>
    <property type="gene ID" value="AAEL000508"/>
</dbReference>
<keyword evidence="2" id="KW-1185">Reference proteome</keyword>
<protein>
    <submittedName>
        <fullName evidence="1">Uncharacterized protein</fullName>
    </submittedName>
</protein>
<reference evidence="1" key="2">
    <citation type="submission" date="2021-02" db="UniProtKB">
        <authorList>
            <consortium name="EnsemblMetazoa"/>
        </authorList>
    </citation>
    <scope>IDENTIFICATION</scope>
    <source>
        <strain evidence="1">LVP_AGWG</strain>
    </source>
</reference>
<dbReference type="SUPFAM" id="SSF56496">
    <property type="entry name" value="Fibrinogen C-terminal domain-like"/>
    <property type="match status" value="1"/>
</dbReference>
<dbReference type="PROSITE" id="PS00514">
    <property type="entry name" value="FIBRINOGEN_C_1"/>
    <property type="match status" value="1"/>
</dbReference>
<gene>
    <name evidence="1" type="primary">5578475</name>
</gene>
<organism evidence="1 2">
    <name type="scientific">Aedes aegypti</name>
    <name type="common">Yellowfever mosquito</name>
    <name type="synonym">Culex aegypti</name>
    <dbReference type="NCBI Taxonomy" id="7159"/>
    <lineage>
        <taxon>Eukaryota</taxon>
        <taxon>Metazoa</taxon>
        <taxon>Ecdysozoa</taxon>
        <taxon>Arthropoda</taxon>
        <taxon>Hexapoda</taxon>
        <taxon>Insecta</taxon>
        <taxon>Pterygota</taxon>
        <taxon>Neoptera</taxon>
        <taxon>Endopterygota</taxon>
        <taxon>Diptera</taxon>
        <taxon>Nematocera</taxon>
        <taxon>Culicoidea</taxon>
        <taxon>Culicidae</taxon>
        <taxon>Culicinae</taxon>
        <taxon>Aedini</taxon>
        <taxon>Aedes</taxon>
        <taxon>Stegomyia</taxon>
    </lineage>
</organism>
<dbReference type="CDD" id="cd00087">
    <property type="entry name" value="FReD"/>
    <property type="match status" value="1"/>
</dbReference>
<evidence type="ECO:0000313" key="1">
    <source>
        <dbReference type="EnsemblMetazoa" id="AAEL000508-PA"/>
    </source>
</evidence>
<dbReference type="Proteomes" id="UP000008820">
    <property type="component" value="Chromosome 3"/>
</dbReference>
<dbReference type="Pfam" id="PF00147">
    <property type="entry name" value="Fibrinogen_C"/>
    <property type="match status" value="1"/>
</dbReference>
<dbReference type="InterPro" id="IPR050373">
    <property type="entry name" value="Fibrinogen_C-term_domain"/>
</dbReference>
<reference evidence="1 2" key="1">
    <citation type="submission" date="2017-06" db="EMBL/GenBank/DDBJ databases">
        <title>Aedes aegypti genome working group (AGWG) sequencing and assembly.</title>
        <authorList>
            <consortium name="Aedes aegypti Genome Working Group (AGWG)"/>
            <person name="Matthews B.J."/>
        </authorList>
    </citation>
    <scope>NUCLEOTIDE SEQUENCE [LARGE SCALE GENOMIC DNA]</scope>
    <source>
        <strain evidence="1 2">LVP_AGWG</strain>
    </source>
</reference>
<accession>A0A1S4EW20</accession>